<dbReference type="GO" id="GO:0030244">
    <property type="term" value="P:cellulose biosynthetic process"/>
    <property type="evidence" value="ECO:0007669"/>
    <property type="project" value="InterPro"/>
</dbReference>
<dbReference type="PANTHER" id="PTHR13301">
    <property type="entry name" value="X-BOX TRANSCRIPTION FACTOR-RELATED"/>
    <property type="match status" value="1"/>
</dbReference>
<gene>
    <name evidence="12" type="ORF">V8G54_025379</name>
</gene>
<keyword evidence="13" id="KW-1185">Reference proteome</keyword>
<reference evidence="12 13" key="1">
    <citation type="journal article" date="2023" name="Life. Sci Alliance">
        <title>Evolutionary insights into 3D genome organization and epigenetic landscape of Vigna mungo.</title>
        <authorList>
            <person name="Junaid A."/>
            <person name="Singh B."/>
            <person name="Bhatia S."/>
        </authorList>
    </citation>
    <scope>NUCLEOTIDE SEQUENCE [LARGE SCALE GENOMIC DNA]</scope>
    <source>
        <strain evidence="12">Urdbean</strain>
    </source>
</reference>
<feature type="transmembrane region" description="Helical" evidence="11">
    <location>
        <begin position="601"/>
        <end position="620"/>
    </location>
</feature>
<evidence type="ECO:0000256" key="1">
    <source>
        <dbReference type="ARBA" id="ARBA00004127"/>
    </source>
</evidence>
<evidence type="ECO:0000256" key="9">
    <source>
        <dbReference type="PIRSR" id="PIRSR605150-2"/>
    </source>
</evidence>
<evidence type="ECO:0000256" key="3">
    <source>
        <dbReference type="ARBA" id="ARBA00022679"/>
    </source>
</evidence>
<feature type="binding site" evidence="10">
    <location>
        <position position="203"/>
    </location>
    <ligand>
        <name>Mn(2+)</name>
        <dbReference type="ChEBI" id="CHEBI:29035"/>
    </ligand>
</feature>
<dbReference type="InterPro" id="IPR029044">
    <property type="entry name" value="Nucleotide-diphossugar_trans"/>
</dbReference>
<protein>
    <recommendedName>
        <fullName evidence="14">Cellulose synthase-like protein H1</fullName>
    </recommendedName>
</protein>
<dbReference type="EMBL" id="CP144693">
    <property type="protein sequence ID" value="WVY99309.1"/>
    <property type="molecule type" value="Genomic_DNA"/>
</dbReference>
<keyword evidence="5 11" id="KW-1133">Transmembrane helix</keyword>
<dbReference type="GO" id="GO:0016020">
    <property type="term" value="C:membrane"/>
    <property type="evidence" value="ECO:0007669"/>
    <property type="project" value="InterPro"/>
</dbReference>
<keyword evidence="3" id="KW-0808">Transferase</keyword>
<sequence length="632" mass="71479">MHHFLNFTHRVPELPRVDLFVATADPVLEPPSSQPTLCSCYVSDDGCSPLTFYALVEASKFAQFWVPFCKKYKIQLRAPFSYFSSVATTETEHSPEFKQEWSRMKDMYDNLCLKIQHVTRKQIPLQLDGEFPVFSNTERRNHPTIVKVVLENKDGVSDGLPHLIYVSREKKPHQTHNYKAGAMNVLTRVSGLMTNAPFMLNVDCDMVVNNPKIVLHALCILLDPKGAKEQFYDGIKDDPFGNQWVTVFEVFFSVLNEALPFLFSRLQGPHYSGTNAFHRRNVMYGLYPEEIEIGSKDFHNDTSPSDCIETAIQVAGCEYECGTCWGEKIGWVYGSITEDVATGLNIHRRGWRSECCTPDPIAFTGCAPRGLLSTMVQQKRWASGLTEVFFGKHSPLTGMIFGKIQFRAALSFFWITQWGLRSVFEVCYAVLPAYCIITNTNIFPKGPGLWIPIALLVIYSLHTLLEYLQIGLSIRHWWNIQRMTIITTTTAWFIGFLSAMLKLAGISDTVFEITQKEFSSSDADEKNTDAGRFTFDESPVFVVGTTILLVQLAAMLIRFLGLQQSHNGNGCGIGEFISSTYVVLCYFPYLKGLFGSGKYGIPLSSVCKSAILALVFVHFCRKQRYMNRQWAL</sequence>
<evidence type="ECO:0000256" key="4">
    <source>
        <dbReference type="ARBA" id="ARBA00022692"/>
    </source>
</evidence>
<evidence type="ECO:0000256" key="11">
    <source>
        <dbReference type="SAM" id="Phobius"/>
    </source>
</evidence>
<feature type="binding site" evidence="10">
    <location>
        <position position="179"/>
    </location>
    <ligand>
        <name>Mn(2+)</name>
        <dbReference type="ChEBI" id="CHEBI:29035"/>
    </ligand>
</feature>
<feature type="transmembrane region" description="Helical" evidence="11">
    <location>
        <begin position="572"/>
        <end position="589"/>
    </location>
</feature>
<evidence type="ECO:0000256" key="10">
    <source>
        <dbReference type="PIRSR" id="PIRSR605150-3"/>
    </source>
</evidence>
<feature type="transmembrane region" description="Helical" evidence="11">
    <location>
        <begin position="480"/>
        <end position="501"/>
    </location>
</feature>
<dbReference type="GO" id="GO:0071555">
    <property type="term" value="P:cell wall organization"/>
    <property type="evidence" value="ECO:0007669"/>
    <property type="project" value="UniProtKB-KW"/>
</dbReference>
<keyword evidence="6 11" id="KW-0472">Membrane</keyword>
<evidence type="ECO:0008006" key="14">
    <source>
        <dbReference type="Google" id="ProtNLM"/>
    </source>
</evidence>
<feature type="binding site" evidence="9">
    <location>
        <position position="45"/>
    </location>
    <ligand>
        <name>UDP-alpha-D-glucose</name>
        <dbReference type="ChEBI" id="CHEBI:58885"/>
    </ligand>
</feature>
<keyword evidence="4 11" id="KW-0812">Transmembrane</keyword>
<dbReference type="GO" id="GO:0016760">
    <property type="term" value="F:cellulose synthase (UDP-forming) activity"/>
    <property type="evidence" value="ECO:0007669"/>
    <property type="project" value="InterPro"/>
</dbReference>
<evidence type="ECO:0000256" key="2">
    <source>
        <dbReference type="ARBA" id="ARBA00022676"/>
    </source>
</evidence>
<feature type="transmembrane region" description="Helical" evidence="11">
    <location>
        <begin position="540"/>
        <end position="560"/>
    </location>
</feature>
<feature type="active site" evidence="8">
    <location>
        <position position="45"/>
    </location>
</feature>
<accession>A0AAQ3MWU0</accession>
<evidence type="ECO:0000256" key="6">
    <source>
        <dbReference type="ARBA" id="ARBA00023136"/>
    </source>
</evidence>
<evidence type="ECO:0000256" key="7">
    <source>
        <dbReference type="ARBA" id="ARBA00023316"/>
    </source>
</evidence>
<evidence type="ECO:0000256" key="8">
    <source>
        <dbReference type="PIRSR" id="PIRSR605150-1"/>
    </source>
</evidence>
<dbReference type="InterPro" id="IPR005150">
    <property type="entry name" value="Cellulose_synth"/>
</dbReference>
<dbReference type="Pfam" id="PF03552">
    <property type="entry name" value="Cellulose_synt"/>
    <property type="match status" value="2"/>
</dbReference>
<feature type="active site" evidence="8">
    <location>
        <position position="339"/>
    </location>
</feature>
<dbReference type="Proteomes" id="UP001374535">
    <property type="component" value="Chromosome 8"/>
</dbReference>
<name>A0AAQ3MWU0_VIGMU</name>
<organism evidence="12 13">
    <name type="scientific">Vigna mungo</name>
    <name type="common">Black gram</name>
    <name type="synonym">Phaseolus mungo</name>
    <dbReference type="NCBI Taxonomy" id="3915"/>
    <lineage>
        <taxon>Eukaryota</taxon>
        <taxon>Viridiplantae</taxon>
        <taxon>Streptophyta</taxon>
        <taxon>Embryophyta</taxon>
        <taxon>Tracheophyta</taxon>
        <taxon>Spermatophyta</taxon>
        <taxon>Magnoliopsida</taxon>
        <taxon>eudicotyledons</taxon>
        <taxon>Gunneridae</taxon>
        <taxon>Pentapetalae</taxon>
        <taxon>rosids</taxon>
        <taxon>fabids</taxon>
        <taxon>Fabales</taxon>
        <taxon>Fabaceae</taxon>
        <taxon>Papilionoideae</taxon>
        <taxon>50 kb inversion clade</taxon>
        <taxon>NPAAA clade</taxon>
        <taxon>indigoferoid/millettioid clade</taxon>
        <taxon>Phaseoleae</taxon>
        <taxon>Vigna</taxon>
    </lineage>
</organism>
<feature type="binding site" evidence="9">
    <location>
        <position position="29"/>
    </location>
    <ligand>
        <name>UDP-alpha-D-glucose</name>
        <dbReference type="ChEBI" id="CHEBI:58885"/>
    </ligand>
</feature>
<dbReference type="Gene3D" id="3.90.550.10">
    <property type="entry name" value="Spore Coat Polysaccharide Biosynthesis Protein SpsA, Chain A"/>
    <property type="match status" value="1"/>
</dbReference>
<feature type="transmembrane region" description="Helical" evidence="11">
    <location>
        <begin position="449"/>
        <end position="468"/>
    </location>
</feature>
<keyword evidence="7" id="KW-0961">Cell wall biogenesis/degradation</keyword>
<evidence type="ECO:0000313" key="12">
    <source>
        <dbReference type="EMBL" id="WVY99309.1"/>
    </source>
</evidence>
<dbReference type="AlphaFoldDB" id="A0AAQ3MWU0"/>
<proteinExistence type="predicted"/>
<comment type="subcellular location">
    <subcellularLocation>
        <location evidence="1">Endomembrane system</location>
        <topology evidence="1">Multi-pass membrane protein</topology>
    </subcellularLocation>
</comment>
<keyword evidence="2" id="KW-0328">Glycosyltransferase</keyword>
<dbReference type="GO" id="GO:0012505">
    <property type="term" value="C:endomembrane system"/>
    <property type="evidence" value="ECO:0007669"/>
    <property type="project" value="UniProtKB-SubCell"/>
</dbReference>
<evidence type="ECO:0000256" key="5">
    <source>
        <dbReference type="ARBA" id="ARBA00022989"/>
    </source>
</evidence>
<evidence type="ECO:0000313" key="13">
    <source>
        <dbReference type="Proteomes" id="UP001374535"/>
    </source>
</evidence>